<dbReference type="SUPFAM" id="SSF53300">
    <property type="entry name" value="vWA-like"/>
    <property type="match status" value="1"/>
</dbReference>
<dbReference type="SUPFAM" id="SSF52540">
    <property type="entry name" value="P-loop containing nucleoside triphosphate hydrolases"/>
    <property type="match status" value="1"/>
</dbReference>
<keyword evidence="12" id="KW-1185">Reference proteome</keyword>
<dbReference type="GO" id="GO:0016887">
    <property type="term" value="F:ATP hydrolysis activity"/>
    <property type="evidence" value="ECO:0007669"/>
    <property type="project" value="InterPro"/>
</dbReference>
<dbReference type="eggNOG" id="COG1239">
    <property type="taxonomic scope" value="Bacteria"/>
</dbReference>
<keyword evidence="4 8" id="KW-0547">Nucleotide-binding</keyword>
<keyword evidence="2 8" id="KW-0602">Photosynthesis</keyword>
<evidence type="ECO:0000313" key="11">
    <source>
        <dbReference type="EMBL" id="ABU58619.1"/>
    </source>
</evidence>
<comment type="pathway">
    <text evidence="8">Porphyrin-containing compound metabolism; bacteriochlorophyll biosynthesis.</text>
</comment>
<dbReference type="PANTHER" id="PTHR43473">
    <property type="entry name" value="MAGNESIUM-CHELATASE SUBUNIT CHLD, CHLOROPLASTIC"/>
    <property type="match status" value="1"/>
</dbReference>
<dbReference type="eggNOG" id="COG1240">
    <property type="taxonomic scope" value="Bacteria"/>
</dbReference>
<evidence type="ECO:0000256" key="1">
    <source>
        <dbReference type="ARBA" id="ARBA00005799"/>
    </source>
</evidence>
<feature type="region of interest" description="Disordered" evidence="9">
    <location>
        <begin position="281"/>
        <end position="320"/>
    </location>
</feature>
<dbReference type="InterPro" id="IPR002035">
    <property type="entry name" value="VWF_A"/>
</dbReference>
<evidence type="ECO:0000256" key="9">
    <source>
        <dbReference type="SAM" id="MobiDB-lite"/>
    </source>
</evidence>
<feature type="region of interest" description="Disordered" evidence="9">
    <location>
        <begin position="345"/>
        <end position="375"/>
    </location>
</feature>
<dbReference type="InterPro" id="IPR011704">
    <property type="entry name" value="ATPase_dyneun-rel_AAA"/>
</dbReference>
<evidence type="ECO:0000259" key="10">
    <source>
        <dbReference type="PROSITE" id="PS50234"/>
    </source>
</evidence>
<evidence type="ECO:0000256" key="3">
    <source>
        <dbReference type="ARBA" id="ARBA00022598"/>
    </source>
</evidence>
<keyword evidence="3 8" id="KW-0436">Ligase</keyword>
<dbReference type="InterPro" id="IPR041628">
    <property type="entry name" value="ChlI/MoxR_AAA_lid"/>
</dbReference>
<dbReference type="HOGENOM" id="CLU_016684_6_2_0"/>
<proteinExistence type="inferred from homology"/>
<evidence type="ECO:0000313" key="12">
    <source>
        <dbReference type="Proteomes" id="UP000000263"/>
    </source>
</evidence>
<dbReference type="InterPro" id="IPR011776">
    <property type="entry name" value="Mg_chelatase_ATPase-dsu"/>
</dbReference>
<dbReference type="PANTHER" id="PTHR43473:SF2">
    <property type="entry name" value="MAGNESIUM-CHELATASE SUBUNIT CHLD, CHLOROPLASTIC"/>
    <property type="match status" value="1"/>
</dbReference>
<evidence type="ECO:0000256" key="4">
    <source>
        <dbReference type="ARBA" id="ARBA00022741"/>
    </source>
</evidence>
<dbReference type="GO" id="GO:0016851">
    <property type="term" value="F:magnesium chelatase activity"/>
    <property type="evidence" value="ECO:0007669"/>
    <property type="project" value="UniProtKB-UniRule"/>
</dbReference>
<dbReference type="GO" id="GO:0005524">
    <property type="term" value="F:ATP binding"/>
    <property type="evidence" value="ECO:0007669"/>
    <property type="project" value="UniProtKB-UniRule"/>
</dbReference>
<dbReference type="CDD" id="cd01451">
    <property type="entry name" value="vWA_Magnesium_chelatase"/>
    <property type="match status" value="1"/>
</dbReference>
<comment type="similarity">
    <text evidence="1 8">Belongs to the Mg-chelatase subunits D/I family.</text>
</comment>
<dbReference type="GO" id="GO:0015979">
    <property type="term" value="P:photosynthesis"/>
    <property type="evidence" value="ECO:0007669"/>
    <property type="project" value="UniProtKB-UniRule"/>
</dbReference>
<dbReference type="PROSITE" id="PS50234">
    <property type="entry name" value="VWFA"/>
    <property type="match status" value="1"/>
</dbReference>
<evidence type="ECO:0000256" key="6">
    <source>
        <dbReference type="ARBA" id="ARBA00023171"/>
    </source>
</evidence>
<keyword evidence="5 8" id="KW-0067">ATP-binding</keyword>
<dbReference type="InterPro" id="IPR041702">
    <property type="entry name" value="BchD/ChlD_VWA"/>
</dbReference>
<dbReference type="Pfam" id="PF07728">
    <property type="entry name" value="AAA_5"/>
    <property type="match status" value="1"/>
</dbReference>
<dbReference type="EMBL" id="CP000804">
    <property type="protein sequence ID" value="ABU58619.1"/>
    <property type="molecule type" value="Genomic_DNA"/>
</dbReference>
<comment type="catalytic activity">
    <reaction evidence="7 8">
        <text>protoporphyrin IX + Mg(2+) + ATP + H2O = Mg-protoporphyrin IX + ADP + phosphate + 3 H(+)</text>
        <dbReference type="Rhea" id="RHEA:13961"/>
        <dbReference type="ChEBI" id="CHEBI:15377"/>
        <dbReference type="ChEBI" id="CHEBI:15378"/>
        <dbReference type="ChEBI" id="CHEBI:18420"/>
        <dbReference type="ChEBI" id="CHEBI:30616"/>
        <dbReference type="ChEBI" id="CHEBI:43474"/>
        <dbReference type="ChEBI" id="CHEBI:57306"/>
        <dbReference type="ChEBI" id="CHEBI:60492"/>
        <dbReference type="ChEBI" id="CHEBI:456216"/>
        <dbReference type="EC" id="6.6.1.1"/>
    </reaction>
</comment>
<dbReference type="EC" id="6.6.1.1" evidence="8"/>
<dbReference type="OrthoDB" id="9775079at2"/>
<accession>A7NM64</accession>
<dbReference type="InterPro" id="IPR036465">
    <property type="entry name" value="vWFA_dom_sf"/>
</dbReference>
<keyword evidence="6 8" id="KW-0149">Chlorophyll biosynthesis</keyword>
<dbReference type="SMART" id="SM00327">
    <property type="entry name" value="VWA"/>
    <property type="match status" value="1"/>
</dbReference>
<gene>
    <name evidence="11" type="ordered locus">Rcas_2540</name>
</gene>
<evidence type="ECO:0000256" key="2">
    <source>
        <dbReference type="ARBA" id="ARBA00022531"/>
    </source>
</evidence>
<evidence type="ECO:0000256" key="8">
    <source>
        <dbReference type="RuleBase" id="RU362087"/>
    </source>
</evidence>
<dbReference type="STRING" id="383372.Rcas_2540"/>
<dbReference type="Pfam" id="PF13519">
    <property type="entry name" value="VWA_2"/>
    <property type="match status" value="1"/>
</dbReference>
<dbReference type="Pfam" id="PF17863">
    <property type="entry name" value="AAA_lid_2"/>
    <property type="match status" value="1"/>
</dbReference>
<reference evidence="11 12" key="1">
    <citation type="submission" date="2007-08" db="EMBL/GenBank/DDBJ databases">
        <title>Complete sequence of Roseiflexus castenholzii DSM 13941.</title>
        <authorList>
            <consortium name="US DOE Joint Genome Institute"/>
            <person name="Copeland A."/>
            <person name="Lucas S."/>
            <person name="Lapidus A."/>
            <person name="Barry K."/>
            <person name="Glavina del Rio T."/>
            <person name="Dalin E."/>
            <person name="Tice H."/>
            <person name="Pitluck S."/>
            <person name="Thompson L.S."/>
            <person name="Brettin T."/>
            <person name="Bruce D."/>
            <person name="Detter J.C."/>
            <person name="Han C."/>
            <person name="Tapia R."/>
            <person name="Schmutz J."/>
            <person name="Larimer F."/>
            <person name="Land M."/>
            <person name="Hauser L."/>
            <person name="Kyrpides N."/>
            <person name="Mikhailova N."/>
            <person name="Bryant D.A."/>
            <person name="Hanada S."/>
            <person name="Tsukatani Y."/>
            <person name="Richardson P."/>
        </authorList>
    </citation>
    <scope>NUCLEOTIDE SEQUENCE [LARGE SCALE GENOMIC DNA]</scope>
    <source>
        <strain evidence="12">DSM 13941 / HLO8</strain>
    </source>
</reference>
<protein>
    <recommendedName>
        <fullName evidence="8">Mg-protoporphyrin IX chelatase</fullName>
        <ecNumber evidence="8">6.6.1.1</ecNumber>
    </recommendedName>
</protein>
<dbReference type="Gene3D" id="3.40.50.410">
    <property type="entry name" value="von Willebrand factor, type A domain"/>
    <property type="match status" value="1"/>
</dbReference>
<dbReference type="RefSeq" id="WP_012121043.1">
    <property type="nucleotide sequence ID" value="NC_009767.1"/>
</dbReference>
<dbReference type="NCBIfam" id="TIGR02031">
    <property type="entry name" value="BchD-ChlD"/>
    <property type="match status" value="1"/>
</dbReference>
<feature type="domain" description="VWFA" evidence="10">
    <location>
        <begin position="425"/>
        <end position="606"/>
    </location>
</feature>
<keyword evidence="8" id="KW-0077">Bacteriochlorophyll biosynthesis</keyword>
<dbReference type="Proteomes" id="UP000000263">
    <property type="component" value="Chromosome"/>
</dbReference>
<name>A7NM64_ROSCS</name>
<comment type="function">
    <text evidence="8">Involved in bacteriochlorophyll biosynthesis; introduces a magnesium ion into protoporphyrin IX to yield Mg-protoporphyrin IX.</text>
</comment>
<dbReference type="Gene3D" id="1.10.8.80">
    <property type="entry name" value="Magnesium chelatase subunit I, C-Terminal domain"/>
    <property type="match status" value="1"/>
</dbReference>
<evidence type="ECO:0000256" key="7">
    <source>
        <dbReference type="ARBA" id="ARBA00048693"/>
    </source>
</evidence>
<dbReference type="KEGG" id="rca:Rcas_2540"/>
<dbReference type="GO" id="GO:0030494">
    <property type="term" value="P:bacteriochlorophyll biosynthetic process"/>
    <property type="evidence" value="ECO:0007669"/>
    <property type="project" value="UniProtKB-UniPathway"/>
</dbReference>
<dbReference type="InterPro" id="IPR027417">
    <property type="entry name" value="P-loop_NTPase"/>
</dbReference>
<sequence>MSALPLPALVGLELAQQALLLLAVEPRLRGIAVGAPAGAGKSSLARGMRDLLCSGDQSVPFVELPLGVDEAGLLGGLDIEATLRAGRRVARAGALARADGGILYADQVNLLPDAIINPLIAAIDTGEVRLEREGLSVQSPARFVFIGSYDPAEGLPRRHLLDRLGLLLVLPRAMNEQARTEVVRRNLGQATQTLSDAYVDELDLLRGLVQAAREQLPQVRIDDEQVEQLVAMAALCGVEGHRADTFAVYAACAAAAIGLRDHVEQEDLELAVRLVILPRATRLPPPPEPPSDDEPPPPPSDADNNTSDAPPEPPSDDELTIPPEQVLSALAAELPVELEQLPFRTLRRGKTGSRGTVAGKRGRHIRSIPGDPRRGRIDVSATLRAAAPFQPLRRAQANAHAAPSRVLLRSDDLRIKQYRSKAGALFLFAVDASGSMALHRMRQAKGAVQALLQKAYVHRDRVALLAFRGQNAELLLPPSQSVELARRALDLLPTGGGTPLAAALLAAIEVAQQARARGIMQTVLVLLTDGRANIGLRAGREGVADELQTIGRAVVAAGIQTIVVDTQRTYLSRGEARKLAEWLAGEYVYLPNAQGEQIAALAVDRVER</sequence>
<dbReference type="UniPathway" id="UPA00669"/>
<organism evidence="11 12">
    <name type="scientific">Roseiflexus castenholzii (strain DSM 13941 / HLO8)</name>
    <dbReference type="NCBI Taxonomy" id="383372"/>
    <lineage>
        <taxon>Bacteria</taxon>
        <taxon>Bacillati</taxon>
        <taxon>Chloroflexota</taxon>
        <taxon>Chloroflexia</taxon>
        <taxon>Chloroflexales</taxon>
        <taxon>Roseiflexineae</taxon>
        <taxon>Roseiflexaceae</taxon>
        <taxon>Roseiflexus</taxon>
    </lineage>
</organism>
<dbReference type="Gene3D" id="3.40.50.300">
    <property type="entry name" value="P-loop containing nucleotide triphosphate hydrolases"/>
    <property type="match status" value="1"/>
</dbReference>
<dbReference type="AlphaFoldDB" id="A7NM64"/>
<evidence type="ECO:0000256" key="5">
    <source>
        <dbReference type="ARBA" id="ARBA00022840"/>
    </source>
</evidence>